<dbReference type="Pfam" id="PF13966">
    <property type="entry name" value="zf-RVT"/>
    <property type="match status" value="1"/>
</dbReference>
<protein>
    <recommendedName>
        <fullName evidence="1">Reverse transcriptase domain-containing protein</fullName>
    </recommendedName>
</protein>
<dbReference type="Pfam" id="PF00078">
    <property type="entry name" value="RVT_1"/>
    <property type="match status" value="1"/>
</dbReference>
<dbReference type="CDD" id="cd06222">
    <property type="entry name" value="RNase_H_like"/>
    <property type="match status" value="1"/>
</dbReference>
<dbReference type="GO" id="GO:0003676">
    <property type="term" value="F:nucleic acid binding"/>
    <property type="evidence" value="ECO:0007669"/>
    <property type="project" value="InterPro"/>
</dbReference>
<dbReference type="CDD" id="cd01650">
    <property type="entry name" value="RT_nLTR_like"/>
    <property type="match status" value="1"/>
</dbReference>
<feature type="domain" description="Reverse transcriptase" evidence="1">
    <location>
        <begin position="441"/>
        <end position="711"/>
    </location>
</feature>
<dbReference type="SUPFAM" id="SSF53098">
    <property type="entry name" value="Ribonuclease H-like"/>
    <property type="match status" value="1"/>
</dbReference>
<sequence>METIRIRLGFEGYFCVDAKGKSGGLALLWKAPFSVQLRSFNDFHIDAWINTEDDLNWRFTGFYGDPDPSQRKHSWTLLKRLARSDVGPWMCGGDFNEIRSIKEKLGGGGKPGYLMKNFNATIDKCALRELEVEGSNYTWCNGRKARMVFERLDRVMVNNNWWKLYAVAKVKHIGRWCSDHCPLLVTFNTIPKGEGTKQKWSSRFHYEKAWADVDECKRIIKDSWQEGCSSGSATEFGEKIQICGNLLNQWNQNQRRDNQAKIKALKKEIEKFSHDQTNHGFSCLKEVERNLNGHLAKEELFWKQRSRAIWLHHGDRNTKYFHQKASSRRKKNRIRGLFDNNLKWISSKEEIEKNICDHFQEIFSAKDYEGDMVAHLQRFVPCKVSRIQNEFLLSEFKEADILNALSQINAMKAPGMDGMPSLFYEHHWDVVGKDVTRLCLNILNNHTDCSYINKTLLCLIPKVKCPNKVADFRPISLCNVSYKIITKCLANRMKDSLKEVISENQSAFISGRLIQDNAILGFESLHCMKKGRFGNGKKMALKLDMSKAYDRVSWRFIEAMMICLGYEQQWVNKIMNCITTVSFSILINGEVCGRIQPNCGIRQGDPLSPYLFLLCAEGLSCLIQEAERADMIHGLKFGKEGIKLSHLFFADDSFIFVDANQTEGKRLRAVLDEYSMLSGQKINFTKSEVCIGCKIKKEEGEQLAAVLGVKLVDCHTKYLGMPATIGKRKKEVFEDIRTKIRTKLQGWRANLFSQAGREVLLKAIIQAIPTYIMSCFRLPKELIKDIHAMMARFWWGSSDSKHKIHWGKWHKLCKPKEKGGMGFKNLEKFNQSLLAKQGWKILHNPHSLMARILKACYFTNSSFLEAKIGGFGSFIWRSIICGRQIIEKGIRWRVLSGKDIRVNEDKWLPRPSTFTLRTPAKVPKGTTMDTLKEENGEWKLDLIKESFHNDDIPIILGMAPCKKHSNDDLIWHFTSDGLYTVRSGYEVAEIDNYKAGPSSEATTRKWWTSIWKIEAPPKIRNFLWRVCNGWIPVNTILQRRGMNINTSCYWCGQAEETIEHCLWFCPYSKQIWKKYPWWKVLKQSKGTIIDILINIRNQVAKEEFNFFIIMSWLIWNRRNKKRLNHFMSSQESWLKWAQMEVDYIMHQDPKLESHNLTKPLKHLGWEPPPVNIFCINSDASVHYTEAEIGLGVVIRTNKGEVTAAATQHVNGVFSIELAEALAIQMGISLAVQTSAIPFIIQSDCLRVIEYIKGKFQAKTDWGALLDEVSDPAFVHCQAASHTSRNNNRVAHSLAKLAISSKCNKLWKGNYPSCASAYIMADLPILL</sequence>
<dbReference type="OMA" id="VEANTHC"/>
<organism evidence="2 3">
    <name type="scientific">Cannabis sativa</name>
    <name type="common">Hemp</name>
    <name type="synonym">Marijuana</name>
    <dbReference type="NCBI Taxonomy" id="3483"/>
    <lineage>
        <taxon>Eukaryota</taxon>
        <taxon>Viridiplantae</taxon>
        <taxon>Streptophyta</taxon>
        <taxon>Embryophyta</taxon>
        <taxon>Tracheophyta</taxon>
        <taxon>Spermatophyta</taxon>
        <taxon>Magnoliopsida</taxon>
        <taxon>eudicotyledons</taxon>
        <taxon>Gunneridae</taxon>
        <taxon>Pentapetalae</taxon>
        <taxon>rosids</taxon>
        <taxon>fabids</taxon>
        <taxon>Rosales</taxon>
        <taxon>Cannabaceae</taxon>
        <taxon>Cannabis</taxon>
    </lineage>
</organism>
<dbReference type="InterPro" id="IPR026960">
    <property type="entry name" value="RVT-Znf"/>
</dbReference>
<dbReference type="GO" id="GO:0004523">
    <property type="term" value="F:RNA-DNA hybrid ribonuclease activity"/>
    <property type="evidence" value="ECO:0007669"/>
    <property type="project" value="InterPro"/>
</dbReference>
<dbReference type="EMBL" id="UZAU01000269">
    <property type="status" value="NOT_ANNOTATED_CDS"/>
    <property type="molecule type" value="Genomic_DNA"/>
</dbReference>
<dbReference type="SUPFAM" id="SSF56672">
    <property type="entry name" value="DNA/RNA polymerases"/>
    <property type="match status" value="1"/>
</dbReference>
<evidence type="ECO:0000313" key="2">
    <source>
        <dbReference type="EnsemblPlants" id="cds.evm.model.03.903"/>
    </source>
</evidence>
<dbReference type="Pfam" id="PF03372">
    <property type="entry name" value="Exo_endo_phos"/>
    <property type="match status" value="1"/>
</dbReference>
<reference evidence="2" key="2">
    <citation type="submission" date="2021-03" db="UniProtKB">
        <authorList>
            <consortium name="EnsemblPlants"/>
        </authorList>
    </citation>
    <scope>IDENTIFICATION</scope>
</reference>
<proteinExistence type="predicted"/>
<dbReference type="SUPFAM" id="SSF56219">
    <property type="entry name" value="DNase I-like"/>
    <property type="match status" value="1"/>
</dbReference>
<keyword evidence="3" id="KW-1185">Reference proteome</keyword>
<dbReference type="Pfam" id="PF13456">
    <property type="entry name" value="RVT_3"/>
    <property type="match status" value="1"/>
</dbReference>
<dbReference type="InterPro" id="IPR044730">
    <property type="entry name" value="RNase_H-like_dom_plant"/>
</dbReference>
<dbReference type="PROSITE" id="PS50878">
    <property type="entry name" value="RT_POL"/>
    <property type="match status" value="1"/>
</dbReference>
<evidence type="ECO:0000259" key="1">
    <source>
        <dbReference type="PROSITE" id="PS50878"/>
    </source>
</evidence>
<dbReference type="Proteomes" id="UP000596661">
    <property type="component" value="Chromosome 3"/>
</dbReference>
<dbReference type="Gene3D" id="3.30.420.10">
    <property type="entry name" value="Ribonuclease H-like superfamily/Ribonuclease H"/>
    <property type="match status" value="1"/>
</dbReference>
<dbReference type="InterPro" id="IPR043502">
    <property type="entry name" value="DNA/RNA_pol_sf"/>
</dbReference>
<dbReference type="InterPro" id="IPR036691">
    <property type="entry name" value="Endo/exonu/phosph_ase_sf"/>
</dbReference>
<dbReference type="PANTHER" id="PTHR33116">
    <property type="entry name" value="REVERSE TRANSCRIPTASE ZINC-BINDING DOMAIN-CONTAINING PROTEIN-RELATED-RELATED"/>
    <property type="match status" value="1"/>
</dbReference>
<reference evidence="2" key="1">
    <citation type="submission" date="2018-11" db="EMBL/GenBank/DDBJ databases">
        <authorList>
            <person name="Grassa J C."/>
        </authorList>
    </citation>
    <scope>NUCLEOTIDE SEQUENCE [LARGE SCALE GENOMIC DNA]</scope>
</reference>
<dbReference type="PANTHER" id="PTHR33116:SF86">
    <property type="entry name" value="REVERSE TRANSCRIPTASE DOMAIN-CONTAINING PROTEIN"/>
    <property type="match status" value="1"/>
</dbReference>
<dbReference type="Gramene" id="evm.model.03.903">
    <property type="protein sequence ID" value="cds.evm.model.03.903"/>
    <property type="gene ID" value="evm.TU.03.903"/>
</dbReference>
<dbReference type="InterPro" id="IPR036397">
    <property type="entry name" value="RNaseH_sf"/>
</dbReference>
<dbReference type="InterPro" id="IPR002156">
    <property type="entry name" value="RNaseH_domain"/>
</dbReference>
<dbReference type="EnsemblPlants" id="evm.model.03.903">
    <property type="protein sequence ID" value="cds.evm.model.03.903"/>
    <property type="gene ID" value="evm.TU.03.903"/>
</dbReference>
<dbReference type="InterPro" id="IPR012337">
    <property type="entry name" value="RNaseH-like_sf"/>
</dbReference>
<evidence type="ECO:0000313" key="3">
    <source>
        <dbReference type="Proteomes" id="UP000596661"/>
    </source>
</evidence>
<dbReference type="InterPro" id="IPR005135">
    <property type="entry name" value="Endo/exonuclease/phosphatase"/>
</dbReference>
<dbReference type="InterPro" id="IPR000477">
    <property type="entry name" value="RT_dom"/>
</dbReference>
<accession>A0A803PAX6</accession>
<name>A0A803PAX6_CANSA</name>
<dbReference type="Gene3D" id="3.60.10.10">
    <property type="entry name" value="Endonuclease/exonuclease/phosphatase"/>
    <property type="match status" value="1"/>
</dbReference>